<organism evidence="2 3">
    <name type="scientific">Apiospora saccharicola</name>
    <dbReference type="NCBI Taxonomy" id="335842"/>
    <lineage>
        <taxon>Eukaryota</taxon>
        <taxon>Fungi</taxon>
        <taxon>Dikarya</taxon>
        <taxon>Ascomycota</taxon>
        <taxon>Pezizomycotina</taxon>
        <taxon>Sordariomycetes</taxon>
        <taxon>Xylariomycetidae</taxon>
        <taxon>Amphisphaeriales</taxon>
        <taxon>Apiosporaceae</taxon>
        <taxon>Apiospora</taxon>
    </lineage>
</organism>
<evidence type="ECO:0000313" key="3">
    <source>
        <dbReference type="Proteomes" id="UP001446871"/>
    </source>
</evidence>
<accession>A0ABR1WIX5</accession>
<reference evidence="2 3" key="1">
    <citation type="submission" date="2023-01" db="EMBL/GenBank/DDBJ databases">
        <title>Analysis of 21 Apiospora genomes using comparative genomics revels a genus with tremendous synthesis potential of carbohydrate active enzymes and secondary metabolites.</title>
        <authorList>
            <person name="Sorensen T."/>
        </authorList>
    </citation>
    <scope>NUCLEOTIDE SEQUENCE [LARGE SCALE GENOMIC DNA]</scope>
    <source>
        <strain evidence="2 3">CBS 83171</strain>
    </source>
</reference>
<evidence type="ECO:0000256" key="1">
    <source>
        <dbReference type="SAM" id="MobiDB-lite"/>
    </source>
</evidence>
<dbReference type="EMBL" id="JAQQWM010000001">
    <property type="protein sequence ID" value="KAK8083427.1"/>
    <property type="molecule type" value="Genomic_DNA"/>
</dbReference>
<keyword evidence="3" id="KW-1185">Reference proteome</keyword>
<evidence type="ECO:0000313" key="2">
    <source>
        <dbReference type="EMBL" id="KAK8083427.1"/>
    </source>
</evidence>
<comment type="caution">
    <text evidence="2">The sequence shown here is derived from an EMBL/GenBank/DDBJ whole genome shotgun (WGS) entry which is preliminary data.</text>
</comment>
<feature type="region of interest" description="Disordered" evidence="1">
    <location>
        <begin position="216"/>
        <end position="235"/>
    </location>
</feature>
<name>A0ABR1WIX5_9PEZI</name>
<dbReference type="Proteomes" id="UP001446871">
    <property type="component" value="Unassembled WGS sequence"/>
</dbReference>
<sequence>MCDCKVKTYKYTACQHRSKTRILCWKASWRTTNFLCLGQVLSRCKPKKEKKERFGLCTRCTHHFLPYHINDPRYVRRYLEWKQRNGYEGLKVDARIVPIEAVFSNVKNSNKQGKFRQQSPMLAQQQQQRSVESFELAAAGALDSDYAGSARSRSPIDLSDLVSADLGPPSFRGRAHAGGRMLDLYRDSSRSNTDVRETLLSLTPRKERKLFEDTSVRLNPAPPKPSWRRTSDKEGKKVVVDNGHRVSQTFFVVATPSPASRTGFVGHVRSRSHTAVPVPPPQPVREIFMGCFEHKLDRQPACARCTEAYFRERGVPDETYIRNCHSAPPCLIRVRTPCDRFTSAPQALCLCDKYGRDNCLACLEKERESFQTQANWI</sequence>
<protein>
    <submittedName>
        <fullName evidence="2">Uncharacterized protein</fullName>
    </submittedName>
</protein>
<gene>
    <name evidence="2" type="ORF">PG996_002208</name>
</gene>
<proteinExistence type="predicted"/>